<proteinExistence type="inferred from homology"/>
<organism evidence="8 9">
    <name type="scientific">Chloropicon roscoffensis</name>
    <dbReference type="NCBI Taxonomy" id="1461544"/>
    <lineage>
        <taxon>Eukaryota</taxon>
        <taxon>Viridiplantae</taxon>
        <taxon>Chlorophyta</taxon>
        <taxon>Chloropicophyceae</taxon>
        <taxon>Chloropicales</taxon>
        <taxon>Chloropicaceae</taxon>
        <taxon>Chloropicon</taxon>
    </lineage>
</organism>
<evidence type="ECO:0000256" key="6">
    <source>
        <dbReference type="SAM" id="MobiDB-lite"/>
    </source>
</evidence>
<reference evidence="8 9" key="1">
    <citation type="submission" date="2024-03" db="EMBL/GenBank/DDBJ databases">
        <title>Complete genome sequence of the green alga Chloropicon roscoffensis RCC1871.</title>
        <authorList>
            <person name="Lemieux C."/>
            <person name="Pombert J.-F."/>
            <person name="Otis C."/>
            <person name="Turmel M."/>
        </authorList>
    </citation>
    <scope>NUCLEOTIDE SEQUENCE [LARGE SCALE GENOMIC DNA]</scope>
    <source>
        <strain evidence="8 9">RCC1871</strain>
    </source>
</reference>
<dbReference type="InterPro" id="IPR016035">
    <property type="entry name" value="Acyl_Trfase/lysoPLipase"/>
</dbReference>
<sequence>MTSSFELSPLPLSIARVETERVGAERLVVSWSWKGGQAKGKVIPDLYLQVVPAMATEGERREVVDDIFSHLDLEDSTGSDDGQFEPSHTSGNGQLVRFSVSEREQGNRRKRVRLAPNCTYEISLGVVTSERYVQQSNVSRARLGFVVLCAEGSGDLSRSRQRRVRLGGSRLLCHLTEADPKSGRAYRALGVSDVSRATARAAWGPCKADKADASDSKPTEDWASTPGLNVTALDLRSLEPVYSRCFRTYDLKDDFVSSAAVADLHMELSGVGEISRIAGDPKTRHLWVITTTSGWEVRAEHKQLGELLSGLLSRLGCREGDAGRVREAAMASRSASGRGCRPLAFVGATPISSTYALHLPEFAKGAYDVASCEVCLSFDGDFWFPSFKRHGGKSGRWEVWQAPFTHHTGDGEGGSGNRLRRTETAKEVRLRRNHVVIRELEDICRHFSGKGGADAAEGADFDLTAFLHIVFDAISGYTHGPNGHELASQDDFLGVVASLSSELEQVLARLLETFPIAGQLVEAGAVEFLVSRINLSYGPPHHASLSSSLWLLASLALGGDASAPVHDRRTKSSSSSNSNNKNKNNKSNNKKNNANACATGGSPLLMEYSSRAQPRLLAEVHRRGGVIAASVNLERCWEEAAMSGDLRTLRRLAVLMLHAAEMGAPLVRAIFALKGGGQFAVNTLQTRLPIKGGRDAPLHPRGGVPVVWARPKLSKNDFEPEKVGAWGPGWAGSGELLAFPEERGALFEGRVVLVPPAETFAEHAAIVLQSCRLVWLAGRAGAAAVIFVWPGPCCQMIHPNLNFAHQTEIPSYVMPSSADLDEILSSSESVATVDMLSLYSVRDSGQALDFEVFASPKGVPEAAARIGRDFTSCLRQILSQSPKIRGERPLRVLSLDGGGVKGIGTICMLKEILSGIQEEEGRAPDPGRTVASYFDLVVGTSAGGIIAMALANGMGLGDIETFYNKSVHEIFSSKDTYWEQLQRGPGASAARRLQEIIKTDWPNRTPTSCPADSPACAFPFRHPPEADLPACCVVTTLVSRDPSRTCLLKSYQSNADASVPYLPAVHRATILQCIRATSAAPYYLEEALCHADVCTGEFYPEDKPAPKEASRERGFHLDPVVTAYRFVDGAITTNNPTCASIIEAKALYPNRPLVVVSLGTGNGLAKVPVKTYPSGIGVVLQNLITSVSDVSLADSFAAHMLGREDRYYRFCPTADVFNCDMGISDEAVLSEIRSESKAYMANPSVRAKLVDLAKILAGPRT</sequence>
<comment type="domain">
    <text evidence="5">The nitrogen atoms of the two glycine residues in the GGXR motif define the oxyanion hole, and stabilize the oxyanion that forms during the nucleophilic attack by the catalytic serine during substrate cleavage.</text>
</comment>
<dbReference type="GO" id="GO:0004620">
    <property type="term" value="F:phospholipase activity"/>
    <property type="evidence" value="ECO:0007669"/>
    <property type="project" value="TreeGrafter"/>
</dbReference>
<evidence type="ECO:0000256" key="5">
    <source>
        <dbReference type="RuleBase" id="RU361262"/>
    </source>
</evidence>
<evidence type="ECO:0000313" key="8">
    <source>
        <dbReference type="EMBL" id="WZN59521.1"/>
    </source>
</evidence>
<dbReference type="PROSITE" id="PS51635">
    <property type="entry name" value="PNPLA"/>
    <property type="match status" value="1"/>
</dbReference>
<keyword evidence="2 4" id="KW-0442">Lipid degradation</keyword>
<dbReference type="GO" id="GO:0016042">
    <property type="term" value="P:lipid catabolic process"/>
    <property type="evidence" value="ECO:0007669"/>
    <property type="project" value="UniProtKB-UniRule"/>
</dbReference>
<dbReference type="AlphaFoldDB" id="A0AAX4P1C0"/>
<dbReference type="PANTHER" id="PTHR24185">
    <property type="entry name" value="CALCIUM-INDEPENDENT PHOSPHOLIPASE A2-GAMMA"/>
    <property type="match status" value="1"/>
</dbReference>
<evidence type="ECO:0000259" key="7">
    <source>
        <dbReference type="PROSITE" id="PS51635"/>
    </source>
</evidence>
<dbReference type="EMBL" id="CP151502">
    <property type="protein sequence ID" value="WZN59521.1"/>
    <property type="molecule type" value="Genomic_DNA"/>
</dbReference>
<dbReference type="Pfam" id="PF01734">
    <property type="entry name" value="Patatin"/>
    <property type="match status" value="1"/>
</dbReference>
<feature type="active site" description="Proton acceptor" evidence="4">
    <location>
        <position position="1128"/>
    </location>
</feature>
<dbReference type="EC" id="3.1.1.-" evidence="5"/>
<feature type="short sequence motif" description="GXSXG" evidence="4">
    <location>
        <begin position="939"/>
        <end position="943"/>
    </location>
</feature>
<dbReference type="InterPro" id="IPR002641">
    <property type="entry name" value="PNPLA_dom"/>
</dbReference>
<keyword evidence="1 4" id="KW-0378">Hydrolase</keyword>
<name>A0AAX4P1C0_9CHLO</name>
<feature type="short sequence motif" description="DGA/G" evidence="4">
    <location>
        <begin position="1128"/>
        <end position="1130"/>
    </location>
</feature>
<keyword evidence="3 4" id="KW-0443">Lipid metabolism</keyword>
<dbReference type="GO" id="GO:0016020">
    <property type="term" value="C:membrane"/>
    <property type="evidence" value="ECO:0007669"/>
    <property type="project" value="TreeGrafter"/>
</dbReference>
<evidence type="ECO:0000256" key="4">
    <source>
        <dbReference type="PROSITE-ProRule" id="PRU01161"/>
    </source>
</evidence>
<feature type="active site" description="Nucleophile" evidence="4">
    <location>
        <position position="941"/>
    </location>
</feature>
<feature type="domain" description="PNPLA" evidence="7">
    <location>
        <begin position="893"/>
        <end position="1141"/>
    </location>
</feature>
<evidence type="ECO:0000256" key="3">
    <source>
        <dbReference type="ARBA" id="ARBA00023098"/>
    </source>
</evidence>
<gene>
    <name evidence="8" type="ORF">HKI87_02g10470</name>
</gene>
<feature type="region of interest" description="Disordered" evidence="6">
    <location>
        <begin position="562"/>
        <end position="596"/>
    </location>
</feature>
<dbReference type="Gene3D" id="3.40.1090.10">
    <property type="entry name" value="Cytosolic phospholipase A2 catalytic domain"/>
    <property type="match status" value="1"/>
</dbReference>
<evidence type="ECO:0000256" key="1">
    <source>
        <dbReference type="ARBA" id="ARBA00022801"/>
    </source>
</evidence>
<protein>
    <recommendedName>
        <fullName evidence="5">Patatin</fullName>
        <ecNumber evidence="5">3.1.1.-</ecNumber>
    </recommendedName>
</protein>
<accession>A0AAX4P1C0</accession>
<evidence type="ECO:0000256" key="2">
    <source>
        <dbReference type="ARBA" id="ARBA00022963"/>
    </source>
</evidence>
<dbReference type="GO" id="GO:0006631">
    <property type="term" value="P:fatty acid metabolic process"/>
    <property type="evidence" value="ECO:0007669"/>
    <property type="project" value="TreeGrafter"/>
</dbReference>
<evidence type="ECO:0000313" key="9">
    <source>
        <dbReference type="Proteomes" id="UP001472866"/>
    </source>
</evidence>
<dbReference type="PANTHER" id="PTHR24185:SF1">
    <property type="entry name" value="CALCIUM-INDEPENDENT PHOSPHOLIPASE A2-GAMMA"/>
    <property type="match status" value="1"/>
</dbReference>
<keyword evidence="9" id="KW-1185">Reference proteome</keyword>
<comment type="function">
    <text evidence="5">Lipolytic acyl hydrolase (LAH).</text>
</comment>
<comment type="similarity">
    <text evidence="5">Belongs to the patatin family.</text>
</comment>
<feature type="compositionally biased region" description="Low complexity" evidence="6">
    <location>
        <begin position="572"/>
        <end position="593"/>
    </location>
</feature>
<dbReference type="SUPFAM" id="SSF52151">
    <property type="entry name" value="FabD/lysophospholipase-like"/>
    <property type="match status" value="1"/>
</dbReference>
<feature type="short sequence motif" description="GXGXXG" evidence="4">
    <location>
        <begin position="897"/>
        <end position="902"/>
    </location>
</feature>
<dbReference type="Proteomes" id="UP001472866">
    <property type="component" value="Chromosome 02"/>
</dbReference>